<evidence type="ECO:0000313" key="3">
    <source>
        <dbReference type="EMBL" id="MFD2760896.1"/>
    </source>
</evidence>
<dbReference type="Pfam" id="PF04231">
    <property type="entry name" value="Endonuclease_1"/>
    <property type="match status" value="1"/>
</dbReference>
<keyword evidence="1" id="KW-0540">Nuclease</keyword>
<dbReference type="Proteomes" id="UP001597502">
    <property type="component" value="Unassembled WGS sequence"/>
</dbReference>
<keyword evidence="4" id="KW-1185">Reference proteome</keyword>
<comment type="caution">
    <text evidence="3">The sequence shown here is derived from an EMBL/GenBank/DDBJ whole genome shotgun (WGS) entry which is preliminary data.</text>
</comment>
<keyword evidence="2" id="KW-0378">Hydrolase</keyword>
<accession>A0ABW5V643</accession>
<dbReference type="PANTHER" id="PTHR33607">
    <property type="entry name" value="ENDONUCLEASE-1"/>
    <property type="match status" value="1"/>
</dbReference>
<gene>
    <name evidence="3" type="ORF">ACFSUO_07945</name>
</gene>
<proteinExistence type="predicted"/>
<evidence type="ECO:0000256" key="1">
    <source>
        <dbReference type="ARBA" id="ARBA00022722"/>
    </source>
</evidence>
<organism evidence="3 4">
    <name type="scientific">Lentibacillus juripiscarius</name>
    <dbReference type="NCBI Taxonomy" id="257446"/>
    <lineage>
        <taxon>Bacteria</taxon>
        <taxon>Bacillati</taxon>
        <taxon>Bacillota</taxon>
        <taxon>Bacilli</taxon>
        <taxon>Bacillales</taxon>
        <taxon>Bacillaceae</taxon>
        <taxon>Lentibacillus</taxon>
    </lineage>
</organism>
<evidence type="ECO:0000256" key="2">
    <source>
        <dbReference type="ARBA" id="ARBA00022801"/>
    </source>
</evidence>
<dbReference type="InterPro" id="IPR044925">
    <property type="entry name" value="His-Me_finger_sf"/>
</dbReference>
<keyword evidence="3" id="KW-0255">Endonuclease</keyword>
<dbReference type="RefSeq" id="WP_382392842.1">
    <property type="nucleotide sequence ID" value="NZ_JBHUNA010000018.1"/>
</dbReference>
<name>A0ABW5V643_9BACI</name>
<dbReference type="GO" id="GO:0004519">
    <property type="term" value="F:endonuclease activity"/>
    <property type="evidence" value="ECO:0007669"/>
    <property type="project" value="UniProtKB-KW"/>
</dbReference>
<reference evidence="4" key="1">
    <citation type="journal article" date="2019" name="Int. J. Syst. Evol. Microbiol.">
        <title>The Global Catalogue of Microorganisms (GCM) 10K type strain sequencing project: providing services to taxonomists for standard genome sequencing and annotation.</title>
        <authorList>
            <consortium name="The Broad Institute Genomics Platform"/>
            <consortium name="The Broad Institute Genome Sequencing Center for Infectious Disease"/>
            <person name="Wu L."/>
            <person name="Ma J."/>
        </authorList>
    </citation>
    <scope>NUCLEOTIDE SEQUENCE [LARGE SCALE GENOMIC DNA]</scope>
    <source>
        <strain evidence="4">TISTR 1535</strain>
    </source>
</reference>
<evidence type="ECO:0000313" key="4">
    <source>
        <dbReference type="Proteomes" id="UP001597502"/>
    </source>
</evidence>
<sequence length="313" mass="37231">MNMNLFPQKKEKMIPVTTDRQRINTILSQLRETKATIQKDKREYYDEETDKQKIEKYYKNIDFENSGDNELIQSLNQLLRETHTNKVSYDPSEYVYPWVDLRPDGTLTSIYSGQKREAEEVIKEDYAISIKRKEEIEKITDKNQNRIDHKLDQIAKDFKYNCEHSVPQSWFNEQEPMRGDIHHLFTCDPVCNSIRSNYPYHDFRDYKPEEMTSKRVEEQCGKADEGLFEPENAKGTVARAMLYFLIRYPDGIESSYKEGIDTKLLLDWHQNFPPTLYEKHRNQAIYDIQGNRNPFIDFPLVPVTTRILLNYVE</sequence>
<dbReference type="PANTHER" id="PTHR33607:SF2">
    <property type="entry name" value="ENDONUCLEASE-1"/>
    <property type="match status" value="1"/>
</dbReference>
<dbReference type="SUPFAM" id="SSF54060">
    <property type="entry name" value="His-Me finger endonucleases"/>
    <property type="match status" value="1"/>
</dbReference>
<protein>
    <submittedName>
        <fullName evidence="3">Endonuclease I family protein</fullName>
    </submittedName>
</protein>
<dbReference type="EMBL" id="JBHUNA010000018">
    <property type="protein sequence ID" value="MFD2760896.1"/>
    <property type="molecule type" value="Genomic_DNA"/>
</dbReference>
<dbReference type="InterPro" id="IPR007346">
    <property type="entry name" value="Endonuclease-I"/>
</dbReference>